<keyword evidence="1" id="KW-0732">Signal</keyword>
<evidence type="ECO:0000256" key="1">
    <source>
        <dbReference type="SAM" id="SignalP"/>
    </source>
</evidence>
<evidence type="ECO:0000313" key="2">
    <source>
        <dbReference type="EMBL" id="MDR7364263.1"/>
    </source>
</evidence>
<dbReference type="RefSeq" id="WP_310305726.1">
    <property type="nucleotide sequence ID" value="NZ_BAAAPS010000005.1"/>
</dbReference>
<dbReference type="Proteomes" id="UP001183648">
    <property type="component" value="Unassembled WGS sequence"/>
</dbReference>
<name>A0ABU2C0R9_9ACTN</name>
<gene>
    <name evidence="2" type="ORF">J2S63_003816</name>
</gene>
<sequence length="167" mass="17147">MNRPQLPRSVTVLGAVAAAAILVPTAASATGSLVTISDASSSNAARVSTDGRLKTDAGGTELAFRTPAGAVSFPAGTSRLLGKVDVSDYSRIRIMADERAGSASNISFRVTTTEGNELVAQLATFTLTPHSQRTFVVDVPTKVVSIYADAAPGSGNVATDFLVYGSR</sequence>
<evidence type="ECO:0008006" key="4">
    <source>
        <dbReference type="Google" id="ProtNLM"/>
    </source>
</evidence>
<comment type="caution">
    <text evidence="2">The sequence shown here is derived from an EMBL/GenBank/DDBJ whole genome shotgun (WGS) entry which is preliminary data.</text>
</comment>
<protein>
    <recommendedName>
        <fullName evidence="4">Glycosyl hydrolase family 98 putative carbohydrate-binding module domain-containing protein</fullName>
    </recommendedName>
</protein>
<feature type="chain" id="PRO_5047100826" description="Glycosyl hydrolase family 98 putative carbohydrate-binding module domain-containing protein" evidence="1">
    <location>
        <begin position="30"/>
        <end position="167"/>
    </location>
</feature>
<evidence type="ECO:0000313" key="3">
    <source>
        <dbReference type="Proteomes" id="UP001183648"/>
    </source>
</evidence>
<accession>A0ABU2C0R9</accession>
<dbReference type="EMBL" id="JAVDYG010000001">
    <property type="protein sequence ID" value="MDR7364263.1"/>
    <property type="molecule type" value="Genomic_DNA"/>
</dbReference>
<keyword evidence="3" id="KW-1185">Reference proteome</keyword>
<feature type="signal peptide" evidence="1">
    <location>
        <begin position="1"/>
        <end position="29"/>
    </location>
</feature>
<proteinExistence type="predicted"/>
<organism evidence="2 3">
    <name type="scientific">Nocardioides marmoribigeumensis</name>
    <dbReference type="NCBI Taxonomy" id="433649"/>
    <lineage>
        <taxon>Bacteria</taxon>
        <taxon>Bacillati</taxon>
        <taxon>Actinomycetota</taxon>
        <taxon>Actinomycetes</taxon>
        <taxon>Propionibacteriales</taxon>
        <taxon>Nocardioidaceae</taxon>
        <taxon>Nocardioides</taxon>
    </lineage>
</organism>
<reference evidence="2 3" key="1">
    <citation type="submission" date="2023-07" db="EMBL/GenBank/DDBJ databases">
        <title>Sequencing the genomes of 1000 actinobacteria strains.</title>
        <authorList>
            <person name="Klenk H.-P."/>
        </authorList>
    </citation>
    <scope>NUCLEOTIDE SEQUENCE [LARGE SCALE GENOMIC DNA]</scope>
    <source>
        <strain evidence="2 3">DSM 19426</strain>
    </source>
</reference>